<sequence>MTEQTTGAPETPVPPAAEAPVASGGAVPPAAEAPVPPTPGGRRTLRAVLRWTAAVLVFGVAGAGTAYGITRLERSDVPGLSTKDDGRWTYPVLARPTPPPGAPLPFAPDNPDGIHYAGLTQLLLPAPQGSAPDAGLKLEKDSAVTVDTFLEEYEPSVRDTMRQQFDVDGLRQIAARGWTTADGTRTRVYLLRFHASGFADRFKGCGSGMELSGVKGVDLDEVWGKAKVKQVSPAVEGIKVLEEAVPFGDEQTRVGCVASGDLQAVILQNRKGGAAAVPLHQAVILQDQLLH</sequence>
<feature type="compositionally biased region" description="Low complexity" evidence="1">
    <location>
        <begin position="1"/>
        <end position="10"/>
    </location>
</feature>
<feature type="region of interest" description="Disordered" evidence="1">
    <location>
        <begin position="1"/>
        <end position="40"/>
    </location>
</feature>
<dbReference type="EMBL" id="JBBDHD010000001">
    <property type="protein sequence ID" value="MFH7593605.1"/>
    <property type="molecule type" value="Genomic_DNA"/>
</dbReference>
<evidence type="ECO:0000256" key="1">
    <source>
        <dbReference type="SAM" id="MobiDB-lite"/>
    </source>
</evidence>
<organism evidence="3 4">
    <name type="scientific">Streptomyces racemochromogenes</name>
    <dbReference type="NCBI Taxonomy" id="67353"/>
    <lineage>
        <taxon>Bacteria</taxon>
        <taxon>Bacillati</taxon>
        <taxon>Actinomycetota</taxon>
        <taxon>Actinomycetes</taxon>
        <taxon>Kitasatosporales</taxon>
        <taxon>Streptomycetaceae</taxon>
        <taxon>Streptomyces</taxon>
    </lineage>
</organism>
<feature type="compositionally biased region" description="Low complexity" evidence="1">
    <location>
        <begin position="18"/>
        <end position="33"/>
    </location>
</feature>
<evidence type="ECO:0000256" key="2">
    <source>
        <dbReference type="SAM" id="Phobius"/>
    </source>
</evidence>
<keyword evidence="2" id="KW-0472">Membrane</keyword>
<accession>A0ABW7P5K4</accession>
<dbReference type="Proteomes" id="UP001610631">
    <property type="component" value="Unassembled WGS sequence"/>
</dbReference>
<feature type="transmembrane region" description="Helical" evidence="2">
    <location>
        <begin position="48"/>
        <end position="69"/>
    </location>
</feature>
<protein>
    <submittedName>
        <fullName evidence="3">Uncharacterized protein</fullName>
    </submittedName>
</protein>
<keyword evidence="2" id="KW-1133">Transmembrane helix</keyword>
<reference evidence="3 4" key="1">
    <citation type="submission" date="2024-03" db="EMBL/GenBank/DDBJ databases">
        <title>Whole genome sequencing of Streptomyces racemochromogenes, to identify antimicrobial biosynthetic gene clusters.</title>
        <authorList>
            <person name="Suryawanshi P."/>
            <person name="Krishnaraj P.U."/>
            <person name="Arun Y.P."/>
            <person name="Suryawanshi M.P."/>
            <person name="Rakshit O."/>
        </authorList>
    </citation>
    <scope>NUCLEOTIDE SEQUENCE [LARGE SCALE GENOMIC DNA]</scope>
    <source>
        <strain evidence="3 4">AUDT626</strain>
    </source>
</reference>
<name>A0ABW7P5K4_9ACTN</name>
<evidence type="ECO:0000313" key="3">
    <source>
        <dbReference type="EMBL" id="MFH7593605.1"/>
    </source>
</evidence>
<evidence type="ECO:0000313" key="4">
    <source>
        <dbReference type="Proteomes" id="UP001610631"/>
    </source>
</evidence>
<comment type="caution">
    <text evidence="3">The sequence shown here is derived from an EMBL/GenBank/DDBJ whole genome shotgun (WGS) entry which is preliminary data.</text>
</comment>
<keyword evidence="2" id="KW-0812">Transmembrane</keyword>
<dbReference type="RefSeq" id="WP_395507579.1">
    <property type="nucleotide sequence ID" value="NZ_JBBDHD010000001.1"/>
</dbReference>
<keyword evidence="4" id="KW-1185">Reference proteome</keyword>
<gene>
    <name evidence="3" type="ORF">WDV06_00670</name>
</gene>
<proteinExistence type="predicted"/>